<gene>
    <name evidence="2" type="ORF">EDS130_LOCUS20835</name>
    <name evidence="3" type="ORF">XAT740_LOCUS32325</name>
</gene>
<keyword evidence="1" id="KW-1133">Transmembrane helix</keyword>
<evidence type="ECO:0000313" key="3">
    <source>
        <dbReference type="EMBL" id="CAF1366915.1"/>
    </source>
</evidence>
<dbReference type="OrthoDB" id="10314825at2759"/>
<dbReference type="Proteomes" id="UP000663828">
    <property type="component" value="Unassembled WGS sequence"/>
</dbReference>
<name>A0A815IL05_ADIRI</name>
<reference evidence="3" key="1">
    <citation type="submission" date="2021-02" db="EMBL/GenBank/DDBJ databases">
        <authorList>
            <person name="Nowell W R."/>
        </authorList>
    </citation>
    <scope>NUCLEOTIDE SEQUENCE</scope>
</reference>
<accession>A0A815IL05</accession>
<evidence type="ECO:0000256" key="1">
    <source>
        <dbReference type="SAM" id="Phobius"/>
    </source>
</evidence>
<feature type="transmembrane region" description="Helical" evidence="1">
    <location>
        <begin position="143"/>
        <end position="169"/>
    </location>
</feature>
<keyword evidence="1" id="KW-0472">Membrane</keyword>
<protein>
    <submittedName>
        <fullName evidence="3">Uncharacterized protein</fullName>
    </submittedName>
</protein>
<dbReference type="Proteomes" id="UP000663852">
    <property type="component" value="Unassembled WGS sequence"/>
</dbReference>
<proteinExistence type="predicted"/>
<dbReference type="AlphaFoldDB" id="A0A815IL05"/>
<evidence type="ECO:0000313" key="2">
    <source>
        <dbReference type="EMBL" id="CAF1116878.1"/>
    </source>
</evidence>
<keyword evidence="1" id="KW-0812">Transmembrane</keyword>
<comment type="caution">
    <text evidence="3">The sequence shown here is derived from an EMBL/GenBank/DDBJ whole genome shotgun (WGS) entry which is preliminary data.</text>
</comment>
<dbReference type="EMBL" id="CAJNOR010003007">
    <property type="protein sequence ID" value="CAF1366915.1"/>
    <property type="molecule type" value="Genomic_DNA"/>
</dbReference>
<organism evidence="3 4">
    <name type="scientific">Adineta ricciae</name>
    <name type="common">Rotifer</name>
    <dbReference type="NCBI Taxonomy" id="249248"/>
    <lineage>
        <taxon>Eukaryota</taxon>
        <taxon>Metazoa</taxon>
        <taxon>Spiralia</taxon>
        <taxon>Gnathifera</taxon>
        <taxon>Rotifera</taxon>
        <taxon>Eurotatoria</taxon>
        <taxon>Bdelloidea</taxon>
        <taxon>Adinetida</taxon>
        <taxon>Adinetidae</taxon>
        <taxon>Adineta</taxon>
    </lineage>
</organism>
<keyword evidence="4" id="KW-1185">Reference proteome</keyword>
<sequence>MDTDTQILSHQLWDVFYKIFLVFSLIAGIIVGSYGLSLYLKAKQDEHLFRPWQTICTLLDYEAVKHDCKSCGEDGCIVYTCYNQVYQIIYEIFNGTFVNSTIVFNDKQTQRIMKVGENYTCYYDEPHDVTFVKWEYEDQRTGLILLCVGYGIVGIDLFLIMVSITYQLLRKCWTKPTILLSKISFVRRRSDQNPIFIEF</sequence>
<dbReference type="EMBL" id="CAJNOJ010000103">
    <property type="protein sequence ID" value="CAF1116878.1"/>
    <property type="molecule type" value="Genomic_DNA"/>
</dbReference>
<feature type="transmembrane region" description="Helical" evidence="1">
    <location>
        <begin position="15"/>
        <end position="40"/>
    </location>
</feature>
<evidence type="ECO:0000313" key="4">
    <source>
        <dbReference type="Proteomes" id="UP000663828"/>
    </source>
</evidence>